<dbReference type="Proteomes" id="UP000256970">
    <property type="component" value="Unassembled WGS sequence"/>
</dbReference>
<name>A0A383W0H9_TETOB</name>
<dbReference type="AlphaFoldDB" id="A0A383W0H9"/>
<evidence type="ECO:0000313" key="1">
    <source>
        <dbReference type="EMBL" id="SZX70603.1"/>
    </source>
</evidence>
<proteinExistence type="predicted"/>
<protein>
    <submittedName>
        <fullName evidence="1">Uncharacterized protein</fullName>
    </submittedName>
</protein>
<accession>A0A383W0H9</accession>
<gene>
    <name evidence="1" type="ORF">BQ4739_LOCUS10802</name>
</gene>
<reference evidence="1 2" key="1">
    <citation type="submission" date="2016-10" db="EMBL/GenBank/DDBJ databases">
        <authorList>
            <person name="Cai Z."/>
        </authorList>
    </citation>
    <scope>NUCLEOTIDE SEQUENCE [LARGE SCALE GENOMIC DNA]</scope>
</reference>
<keyword evidence="2" id="KW-1185">Reference proteome</keyword>
<dbReference type="EMBL" id="FNXT01000994">
    <property type="protein sequence ID" value="SZX70603.1"/>
    <property type="molecule type" value="Genomic_DNA"/>
</dbReference>
<evidence type="ECO:0000313" key="2">
    <source>
        <dbReference type="Proteomes" id="UP000256970"/>
    </source>
</evidence>
<organism evidence="1 2">
    <name type="scientific">Tetradesmus obliquus</name>
    <name type="common">Green alga</name>
    <name type="synonym">Acutodesmus obliquus</name>
    <dbReference type="NCBI Taxonomy" id="3088"/>
    <lineage>
        <taxon>Eukaryota</taxon>
        <taxon>Viridiplantae</taxon>
        <taxon>Chlorophyta</taxon>
        <taxon>core chlorophytes</taxon>
        <taxon>Chlorophyceae</taxon>
        <taxon>CS clade</taxon>
        <taxon>Sphaeropleales</taxon>
        <taxon>Scenedesmaceae</taxon>
        <taxon>Tetradesmus</taxon>
    </lineage>
</organism>
<sequence length="162" mass="18309">MLAAAPDLAYLKDATPEVQMLQDFFKQAQQPPEPSNTPRILQDLVQQHRVAKLLAQASGRALQLMLRATSKEQSKPARLQVYARLQTLLPSFVLGWTRCLDHLESAAEAAAGKEMALQQLQETDILQQIFAACERDTAWLEQQLLQQHNRQQQQQQPGAKKQ</sequence>